<dbReference type="AlphaFoldDB" id="A0A517QLQ3"/>
<dbReference type="OrthoDB" id="263569at2"/>
<organism evidence="1 2">
    <name type="scientific">Thalassoglobus polymorphus</name>
    <dbReference type="NCBI Taxonomy" id="2527994"/>
    <lineage>
        <taxon>Bacteria</taxon>
        <taxon>Pseudomonadati</taxon>
        <taxon>Planctomycetota</taxon>
        <taxon>Planctomycetia</taxon>
        <taxon>Planctomycetales</taxon>
        <taxon>Planctomycetaceae</taxon>
        <taxon>Thalassoglobus</taxon>
    </lineage>
</organism>
<dbReference type="Pfam" id="PF10936">
    <property type="entry name" value="DUF2617"/>
    <property type="match status" value="1"/>
</dbReference>
<reference evidence="1 2" key="1">
    <citation type="submission" date="2019-02" db="EMBL/GenBank/DDBJ databases">
        <title>Deep-cultivation of Planctomycetes and their phenomic and genomic characterization uncovers novel biology.</title>
        <authorList>
            <person name="Wiegand S."/>
            <person name="Jogler M."/>
            <person name="Boedeker C."/>
            <person name="Pinto D."/>
            <person name="Vollmers J."/>
            <person name="Rivas-Marin E."/>
            <person name="Kohn T."/>
            <person name="Peeters S.H."/>
            <person name="Heuer A."/>
            <person name="Rast P."/>
            <person name="Oberbeckmann S."/>
            <person name="Bunk B."/>
            <person name="Jeske O."/>
            <person name="Meyerdierks A."/>
            <person name="Storesund J.E."/>
            <person name="Kallscheuer N."/>
            <person name="Luecker S."/>
            <person name="Lage O.M."/>
            <person name="Pohl T."/>
            <person name="Merkel B.J."/>
            <person name="Hornburger P."/>
            <person name="Mueller R.-W."/>
            <person name="Bruemmer F."/>
            <person name="Labrenz M."/>
            <person name="Spormann A.M."/>
            <person name="Op den Camp H."/>
            <person name="Overmann J."/>
            <person name="Amann R."/>
            <person name="Jetten M.S.M."/>
            <person name="Mascher T."/>
            <person name="Medema M.H."/>
            <person name="Devos D.P."/>
            <person name="Kaster A.-K."/>
            <person name="Ovreas L."/>
            <person name="Rohde M."/>
            <person name="Galperin M.Y."/>
            <person name="Jogler C."/>
        </authorList>
    </citation>
    <scope>NUCLEOTIDE SEQUENCE [LARGE SCALE GENOMIC DNA]</scope>
    <source>
        <strain evidence="1 2">Mal48</strain>
    </source>
</reference>
<dbReference type="InterPro" id="IPR024486">
    <property type="entry name" value="DUF2617"/>
</dbReference>
<sequence length="181" mass="20711">MTMESIRPSIAETSYRMFDRPLHPELFDPVIVGRIRSEQYDMTVGLCEGGYYLQFSSGGHSIVEVTAPDRQQLSTFGLQRTYFYNEQEEILHKSNVPFLYHFAGEVDVVEYSVFTRVQMELESETSKVFLSHQFPAPNRLLPGALSLVRVEGSARMLSVHTFHTFPVDLAVLRTQTLIELD</sequence>
<accession>A0A517QLQ3</accession>
<evidence type="ECO:0000313" key="2">
    <source>
        <dbReference type="Proteomes" id="UP000315724"/>
    </source>
</evidence>
<keyword evidence="2" id="KW-1185">Reference proteome</keyword>
<evidence type="ECO:0008006" key="3">
    <source>
        <dbReference type="Google" id="ProtNLM"/>
    </source>
</evidence>
<name>A0A517QLQ3_9PLAN</name>
<protein>
    <recommendedName>
        <fullName evidence="3">DUF2617 domain-containing protein</fullName>
    </recommendedName>
</protein>
<gene>
    <name evidence="1" type="ORF">Mal48_18170</name>
</gene>
<dbReference type="EMBL" id="CP036267">
    <property type="protein sequence ID" value="QDT32570.1"/>
    <property type="molecule type" value="Genomic_DNA"/>
</dbReference>
<dbReference type="RefSeq" id="WP_145197925.1">
    <property type="nucleotide sequence ID" value="NZ_CP036267.1"/>
</dbReference>
<evidence type="ECO:0000313" key="1">
    <source>
        <dbReference type="EMBL" id="QDT32570.1"/>
    </source>
</evidence>
<dbReference type="Proteomes" id="UP000315724">
    <property type="component" value="Chromosome"/>
</dbReference>
<dbReference type="KEGG" id="tpol:Mal48_18170"/>
<proteinExistence type="predicted"/>